<dbReference type="Gene3D" id="3.30.565.10">
    <property type="entry name" value="Histidine kinase-like ATPase, C-terminal domain"/>
    <property type="match status" value="1"/>
</dbReference>
<dbReference type="PANTHER" id="PTHR43065:SF42">
    <property type="entry name" value="TWO-COMPONENT SENSOR PPRA"/>
    <property type="match status" value="1"/>
</dbReference>
<evidence type="ECO:0000256" key="3">
    <source>
        <dbReference type="ARBA" id="ARBA00022553"/>
    </source>
</evidence>
<keyword evidence="8" id="KW-0902">Two-component regulatory system</keyword>
<evidence type="ECO:0000256" key="6">
    <source>
        <dbReference type="ARBA" id="ARBA00022777"/>
    </source>
</evidence>
<dbReference type="PRINTS" id="PR00344">
    <property type="entry name" value="BCTRLSENSOR"/>
</dbReference>
<dbReference type="EMBL" id="CP018800">
    <property type="protein sequence ID" value="ATX82710.1"/>
    <property type="molecule type" value="Genomic_DNA"/>
</dbReference>
<dbReference type="InterPro" id="IPR003661">
    <property type="entry name" value="HisK_dim/P_dom"/>
</dbReference>
<feature type="domain" description="PAS" evidence="12">
    <location>
        <begin position="136"/>
        <end position="206"/>
    </location>
</feature>
<feature type="domain" description="PAC" evidence="13">
    <location>
        <begin position="452"/>
        <end position="506"/>
    </location>
</feature>
<dbReference type="SMART" id="SM00086">
    <property type="entry name" value="PAC"/>
    <property type="match status" value="3"/>
</dbReference>
<dbReference type="KEGG" id="mfn:Ga0123462_1867"/>
<dbReference type="AlphaFoldDB" id="A0A2K8L5V8"/>
<evidence type="ECO:0000259" key="12">
    <source>
        <dbReference type="PROSITE" id="PS50112"/>
    </source>
</evidence>
<feature type="domain" description="PAC" evidence="13">
    <location>
        <begin position="85"/>
        <end position="135"/>
    </location>
</feature>
<reference evidence="14 15" key="1">
    <citation type="submission" date="2016-12" db="EMBL/GenBank/DDBJ databases">
        <title>Isolation and genomic insights into novel planktonic Zetaproteobacteria from stratified waters of the Chesapeake Bay.</title>
        <authorList>
            <person name="McAllister S.M."/>
            <person name="Kato S."/>
            <person name="Chan C.S."/>
            <person name="Chiu B.K."/>
            <person name="Field E.K."/>
        </authorList>
    </citation>
    <scope>NUCLEOTIDE SEQUENCE [LARGE SCALE GENOMIC DNA]</scope>
    <source>
        <strain evidence="14 15">CP-8</strain>
    </source>
</reference>
<organism evidence="14 15">
    <name type="scientific">Mariprofundus ferrinatatus</name>
    <dbReference type="NCBI Taxonomy" id="1921087"/>
    <lineage>
        <taxon>Bacteria</taxon>
        <taxon>Pseudomonadati</taxon>
        <taxon>Pseudomonadota</taxon>
        <taxon>Candidatius Mariprofundia</taxon>
        <taxon>Mariprofundales</taxon>
        <taxon>Mariprofundaceae</taxon>
        <taxon>Mariprofundus</taxon>
    </lineage>
</organism>
<dbReference type="RefSeq" id="WP_232726435.1">
    <property type="nucleotide sequence ID" value="NZ_CP018800.1"/>
</dbReference>
<evidence type="ECO:0000256" key="9">
    <source>
        <dbReference type="PROSITE-ProRule" id="PRU00169"/>
    </source>
</evidence>
<dbReference type="SUPFAM" id="SSF55874">
    <property type="entry name" value="ATPase domain of HSP90 chaperone/DNA topoisomerase II/histidine kinase"/>
    <property type="match status" value="1"/>
</dbReference>
<evidence type="ECO:0000256" key="2">
    <source>
        <dbReference type="ARBA" id="ARBA00012438"/>
    </source>
</evidence>
<keyword evidence="5" id="KW-0547">Nucleotide-binding</keyword>
<dbReference type="InterPro" id="IPR036890">
    <property type="entry name" value="HATPase_C_sf"/>
</dbReference>
<dbReference type="SMART" id="SM00388">
    <property type="entry name" value="HisKA"/>
    <property type="match status" value="1"/>
</dbReference>
<dbReference type="InterPro" id="IPR001789">
    <property type="entry name" value="Sig_transdc_resp-reg_receiver"/>
</dbReference>
<dbReference type="InterPro" id="IPR005467">
    <property type="entry name" value="His_kinase_dom"/>
</dbReference>
<evidence type="ECO:0000259" key="11">
    <source>
        <dbReference type="PROSITE" id="PS50110"/>
    </source>
</evidence>
<dbReference type="InterPro" id="IPR011006">
    <property type="entry name" value="CheY-like_superfamily"/>
</dbReference>
<keyword evidence="4" id="KW-0808">Transferase</keyword>
<dbReference type="Pfam" id="PF00072">
    <property type="entry name" value="Response_reg"/>
    <property type="match status" value="1"/>
</dbReference>
<feature type="domain" description="PAS" evidence="12">
    <location>
        <begin position="20"/>
        <end position="83"/>
    </location>
</feature>
<gene>
    <name evidence="14" type="ORF">Ga0123462_1867</name>
</gene>
<evidence type="ECO:0000313" key="14">
    <source>
        <dbReference type="EMBL" id="ATX82710.1"/>
    </source>
</evidence>
<dbReference type="EC" id="2.7.13.3" evidence="2"/>
<dbReference type="PROSITE" id="PS50112">
    <property type="entry name" value="PAS"/>
    <property type="match status" value="4"/>
</dbReference>
<evidence type="ECO:0000256" key="1">
    <source>
        <dbReference type="ARBA" id="ARBA00000085"/>
    </source>
</evidence>
<keyword evidence="6 14" id="KW-0418">Kinase</keyword>
<dbReference type="CDD" id="cd00130">
    <property type="entry name" value="PAS"/>
    <property type="match status" value="4"/>
</dbReference>
<dbReference type="GO" id="GO:0006355">
    <property type="term" value="P:regulation of DNA-templated transcription"/>
    <property type="evidence" value="ECO:0007669"/>
    <property type="project" value="InterPro"/>
</dbReference>
<dbReference type="Gene3D" id="1.10.287.130">
    <property type="match status" value="1"/>
</dbReference>
<dbReference type="SUPFAM" id="SSF55785">
    <property type="entry name" value="PYP-like sensor domain (PAS domain)"/>
    <property type="match status" value="4"/>
</dbReference>
<dbReference type="InterPro" id="IPR035965">
    <property type="entry name" value="PAS-like_dom_sf"/>
</dbReference>
<feature type="modified residue" description="4-aspartylphosphate" evidence="9">
    <location>
        <position position="815"/>
    </location>
</feature>
<dbReference type="SMART" id="SM00387">
    <property type="entry name" value="HATPase_c"/>
    <property type="match status" value="1"/>
</dbReference>
<dbReference type="InterPro" id="IPR003594">
    <property type="entry name" value="HATPase_dom"/>
</dbReference>
<keyword evidence="15" id="KW-1185">Reference proteome</keyword>
<dbReference type="InterPro" id="IPR000700">
    <property type="entry name" value="PAS-assoc_C"/>
</dbReference>
<feature type="domain" description="Histidine kinase" evidence="10">
    <location>
        <begin position="519"/>
        <end position="744"/>
    </location>
</feature>
<dbReference type="InterPro" id="IPR036097">
    <property type="entry name" value="HisK_dim/P_sf"/>
</dbReference>
<accession>A0A2K8L5V8</accession>
<evidence type="ECO:0000259" key="10">
    <source>
        <dbReference type="PROSITE" id="PS50109"/>
    </source>
</evidence>
<keyword evidence="7" id="KW-0067">ATP-binding</keyword>
<sequence length="883" mass="98930">MQEHIIPVKLDSISELNSLLFEVMNDGALIVDHLGIILDCNPCFHSRLGYSKDEVVGLSVTELDPPEFAIKVPSRLQQIREKGSTVFETAHYRKDGSIMPVEMNARFIDIGGKTVFFSIVRDISERKQHEKALLAKEQELESLFQHASDGIFIADLNGCYTAVNSTGCTMLGYQKDELIGKSISDLLPPKEQERLAAHKKKLLQGESEVSEWYLQKKDGHLFPVEVSARILNDGRWLAFVRDISERKRMDVALQEKERKYNALVETSTDGFWVADSQGRFIEVNDAYLERSGYTRDEFLQLRIPDIEASETSEDTKAHIEKIIREGHDRFETWHRSRNGTIWPVEVVTTFYPYNGGMFMVFCVDISERKRAQQEIAAHQKELAKLSQALQHAGEGVLITDQDGNIEYANKAFTLITGYSPDEVVGQSTSILKSETQDPSVYRDLWRTITSGKTWEGNLIDRRKDGSLFPAMLSIAPIFDEVKGISHYVSIIKDLTEFKRMEQQLLQAQKMESIGTLVGGIAHDFNNMLAAVQGNVFLAIRNLNNPDTVKEKLQSIHSLGTRAGNIVKQLLTFAKKDIVDLEVIELNSAIHDAYKLARSVIPENITQNIELCDERLNINADATQLQQVMINLSSNARDAVENCEHPVIEWRMEKYQATPAFKKLHPENDKEEFARVSVTDNGYGIKEAHLNAIFDPFFTTKEPGKGTGLGLAMVIGSIERLGGVVEVETKQGEGSAFNIYLPLVHSPVIQVEEAAVTPASGNMETILLADDEESLRTTTSEVLQGLGYTVIEARDGEEALSLYHKHQKEVALLLSDIVMPGIGGVELAQRLRRMDSKLPIILATGYDKELVTSGQAAIEGCEILTKPYSFEMLSTLIRRLIVKA</sequence>
<dbReference type="GO" id="GO:0000155">
    <property type="term" value="F:phosphorelay sensor kinase activity"/>
    <property type="evidence" value="ECO:0007669"/>
    <property type="project" value="InterPro"/>
</dbReference>
<keyword evidence="3 9" id="KW-0597">Phosphoprotein</keyword>
<proteinExistence type="predicted"/>
<dbReference type="InterPro" id="IPR001610">
    <property type="entry name" value="PAC"/>
</dbReference>
<dbReference type="InterPro" id="IPR004358">
    <property type="entry name" value="Sig_transdc_His_kin-like_C"/>
</dbReference>
<dbReference type="SMART" id="SM00091">
    <property type="entry name" value="PAS"/>
    <property type="match status" value="4"/>
</dbReference>
<dbReference type="Pfam" id="PF02518">
    <property type="entry name" value="HATPase_c"/>
    <property type="match status" value="1"/>
</dbReference>
<dbReference type="Gene3D" id="3.40.50.2300">
    <property type="match status" value="1"/>
</dbReference>
<dbReference type="PROSITE" id="PS50113">
    <property type="entry name" value="PAC"/>
    <property type="match status" value="2"/>
</dbReference>
<dbReference type="Pfam" id="PF00512">
    <property type="entry name" value="HisKA"/>
    <property type="match status" value="1"/>
</dbReference>
<evidence type="ECO:0000256" key="7">
    <source>
        <dbReference type="ARBA" id="ARBA00022840"/>
    </source>
</evidence>
<evidence type="ECO:0000256" key="8">
    <source>
        <dbReference type="ARBA" id="ARBA00023012"/>
    </source>
</evidence>
<protein>
    <recommendedName>
        <fullName evidence="2">histidine kinase</fullName>
        <ecNumber evidence="2">2.7.13.3</ecNumber>
    </recommendedName>
</protein>
<dbReference type="Pfam" id="PF13426">
    <property type="entry name" value="PAS_9"/>
    <property type="match status" value="3"/>
</dbReference>
<dbReference type="CDD" id="cd00082">
    <property type="entry name" value="HisKA"/>
    <property type="match status" value="1"/>
</dbReference>
<evidence type="ECO:0000256" key="5">
    <source>
        <dbReference type="ARBA" id="ARBA00022741"/>
    </source>
</evidence>
<dbReference type="Gene3D" id="3.30.450.20">
    <property type="entry name" value="PAS domain"/>
    <property type="match status" value="4"/>
</dbReference>
<comment type="catalytic activity">
    <reaction evidence="1">
        <text>ATP + protein L-histidine = ADP + protein N-phospho-L-histidine.</text>
        <dbReference type="EC" id="2.7.13.3"/>
    </reaction>
</comment>
<dbReference type="PROSITE" id="PS50110">
    <property type="entry name" value="RESPONSE_REGULATORY"/>
    <property type="match status" value="1"/>
</dbReference>
<dbReference type="Pfam" id="PF00989">
    <property type="entry name" value="PAS"/>
    <property type="match status" value="1"/>
</dbReference>
<feature type="domain" description="Response regulatory" evidence="11">
    <location>
        <begin position="764"/>
        <end position="880"/>
    </location>
</feature>
<dbReference type="PROSITE" id="PS50109">
    <property type="entry name" value="HIS_KIN"/>
    <property type="match status" value="1"/>
</dbReference>
<dbReference type="GO" id="GO:0005524">
    <property type="term" value="F:ATP binding"/>
    <property type="evidence" value="ECO:0007669"/>
    <property type="project" value="UniProtKB-KW"/>
</dbReference>
<name>A0A2K8L5V8_9PROT</name>
<evidence type="ECO:0000259" key="13">
    <source>
        <dbReference type="PROSITE" id="PS50113"/>
    </source>
</evidence>
<dbReference type="SMART" id="SM00448">
    <property type="entry name" value="REC"/>
    <property type="match status" value="1"/>
</dbReference>
<feature type="domain" description="PAS" evidence="12">
    <location>
        <begin position="381"/>
        <end position="451"/>
    </location>
</feature>
<evidence type="ECO:0000256" key="4">
    <source>
        <dbReference type="ARBA" id="ARBA00022679"/>
    </source>
</evidence>
<dbReference type="SUPFAM" id="SSF47384">
    <property type="entry name" value="Homodimeric domain of signal transducing histidine kinase"/>
    <property type="match status" value="1"/>
</dbReference>
<dbReference type="NCBIfam" id="TIGR00229">
    <property type="entry name" value="sensory_box"/>
    <property type="match status" value="4"/>
</dbReference>
<feature type="domain" description="PAS" evidence="12">
    <location>
        <begin position="256"/>
        <end position="326"/>
    </location>
</feature>
<dbReference type="InterPro" id="IPR000014">
    <property type="entry name" value="PAS"/>
</dbReference>
<dbReference type="InterPro" id="IPR013767">
    <property type="entry name" value="PAS_fold"/>
</dbReference>
<dbReference type="PANTHER" id="PTHR43065">
    <property type="entry name" value="SENSOR HISTIDINE KINASE"/>
    <property type="match status" value="1"/>
</dbReference>
<evidence type="ECO:0000313" key="15">
    <source>
        <dbReference type="Proteomes" id="UP000231637"/>
    </source>
</evidence>
<dbReference type="SUPFAM" id="SSF52172">
    <property type="entry name" value="CheY-like"/>
    <property type="match status" value="1"/>
</dbReference>
<dbReference type="Proteomes" id="UP000231637">
    <property type="component" value="Chromosome"/>
</dbReference>